<dbReference type="SFLD" id="SFLDG01129">
    <property type="entry name" value="C1.5:_HAD__Beta-PGM__Phosphata"/>
    <property type="match status" value="1"/>
</dbReference>
<evidence type="ECO:0000313" key="3">
    <source>
        <dbReference type="EMBL" id="XDS47852.1"/>
    </source>
</evidence>
<gene>
    <name evidence="4" type="ORF">QN062_01645</name>
    <name evidence="3" type="ORF">QN216_05650</name>
    <name evidence="2" type="ORF">QN217_04795</name>
</gene>
<feature type="region of interest" description="Disordered" evidence="1">
    <location>
        <begin position="239"/>
        <end position="259"/>
    </location>
</feature>
<name>A0AB39UE65_9BIFI</name>
<dbReference type="EMBL" id="CP129682">
    <property type="protein sequence ID" value="XDS47852.1"/>
    <property type="molecule type" value="Genomic_DNA"/>
</dbReference>
<proteinExistence type="predicted"/>
<dbReference type="Gene3D" id="3.40.50.1000">
    <property type="entry name" value="HAD superfamily/HAD-like"/>
    <property type="match status" value="1"/>
</dbReference>
<dbReference type="EMBL" id="CP129675">
    <property type="protein sequence ID" value="XDS47437.1"/>
    <property type="molecule type" value="Genomic_DNA"/>
</dbReference>
<dbReference type="InterPro" id="IPR023214">
    <property type="entry name" value="HAD_sf"/>
</dbReference>
<reference evidence="2" key="1">
    <citation type="submission" date="2023-07" db="EMBL/GenBank/DDBJ databases">
        <title>Bifidobacterium aquikefiriaerophilum sp. nov. and Bifidobacterium eccum sp. nov., isolated from water kefir.</title>
        <authorList>
            <person name="Breselge S."/>
            <person name="Bellassi P."/>
            <person name="Barcenilla C."/>
            <person name="Alvarez-Ordonez A."/>
            <person name="Morelli L."/>
            <person name="Cotter P.D."/>
        </authorList>
    </citation>
    <scope>NUCLEOTIDE SEQUENCE</scope>
    <source>
        <strain evidence="4">WK012_4_13</strain>
        <strain evidence="3">WK013_4_14</strain>
        <strain evidence="2">WK048_4_13</strain>
    </source>
</reference>
<protein>
    <submittedName>
        <fullName evidence="2">HAD hydrolase-like protein</fullName>
    </submittedName>
</protein>
<dbReference type="EMBL" id="CP129683">
    <property type="protein sequence ID" value="XDS50928.1"/>
    <property type="molecule type" value="Genomic_DNA"/>
</dbReference>
<dbReference type="PANTHER" id="PTHR43434:SF20">
    <property type="entry name" value="5'-NUCLEOTIDASE"/>
    <property type="match status" value="1"/>
</dbReference>
<dbReference type="GO" id="GO:0005829">
    <property type="term" value="C:cytosol"/>
    <property type="evidence" value="ECO:0007669"/>
    <property type="project" value="TreeGrafter"/>
</dbReference>
<dbReference type="RefSeq" id="WP_369341890.1">
    <property type="nucleotide sequence ID" value="NZ_CP129675.1"/>
</dbReference>
<evidence type="ECO:0000256" key="1">
    <source>
        <dbReference type="SAM" id="MobiDB-lite"/>
    </source>
</evidence>
<dbReference type="Pfam" id="PF13419">
    <property type="entry name" value="HAD_2"/>
    <property type="match status" value="1"/>
</dbReference>
<dbReference type="InterPro" id="IPR050155">
    <property type="entry name" value="HAD-like_hydrolase_sf"/>
</dbReference>
<dbReference type="InterPro" id="IPR036412">
    <property type="entry name" value="HAD-like_sf"/>
</dbReference>
<evidence type="ECO:0000313" key="2">
    <source>
        <dbReference type="EMBL" id="XDS47437.1"/>
    </source>
</evidence>
<dbReference type="GO" id="GO:0016787">
    <property type="term" value="F:hydrolase activity"/>
    <property type="evidence" value="ECO:0007669"/>
    <property type="project" value="UniProtKB-KW"/>
</dbReference>
<accession>A0AB39UE65</accession>
<sequence length="259" mass="28496">MVAHPLKVVLLDLDGTLTESAPGILASVRKTFEAIEMPVPDEHELQQFIGPAIVDSLKRNHVPEDKMPLAVDTYRSYYSDRPAFDDPNEPGAKVPGKLVNVMYPGIIDQLRRLRSSGYYLAIATCKPEYQAIPICEHFHLSEEVDGIYGASRDMTRLNKDQVIRYAFESIGFDESVGDVAIMVGDRWTDVDGANAVGIASIGCNWGYANPGELKEHGVTMTIDAVDDLSTATDSLFSSISRSGKDDTRNKADKVLTEQE</sequence>
<dbReference type="SFLD" id="SFLDS00003">
    <property type="entry name" value="Haloacid_Dehalogenase"/>
    <property type="match status" value="1"/>
</dbReference>
<keyword evidence="2" id="KW-0378">Hydrolase</keyword>
<dbReference type="SUPFAM" id="SSF56784">
    <property type="entry name" value="HAD-like"/>
    <property type="match status" value="1"/>
</dbReference>
<dbReference type="AlphaFoldDB" id="A0AB39UE65"/>
<dbReference type="InterPro" id="IPR041492">
    <property type="entry name" value="HAD_2"/>
</dbReference>
<dbReference type="GO" id="GO:0004713">
    <property type="term" value="F:protein tyrosine kinase activity"/>
    <property type="evidence" value="ECO:0007669"/>
    <property type="project" value="TreeGrafter"/>
</dbReference>
<evidence type="ECO:0000313" key="4">
    <source>
        <dbReference type="EMBL" id="XDS50928.1"/>
    </source>
</evidence>
<feature type="compositionally biased region" description="Basic and acidic residues" evidence="1">
    <location>
        <begin position="242"/>
        <end position="259"/>
    </location>
</feature>
<dbReference type="PANTHER" id="PTHR43434">
    <property type="entry name" value="PHOSPHOGLYCOLATE PHOSPHATASE"/>
    <property type="match status" value="1"/>
</dbReference>
<dbReference type="KEGG" id="bfk:QN062_01645"/>
<dbReference type="Gene3D" id="1.10.150.240">
    <property type="entry name" value="Putative phosphatase, domain 2"/>
    <property type="match status" value="1"/>
</dbReference>
<dbReference type="InterPro" id="IPR023198">
    <property type="entry name" value="PGP-like_dom2"/>
</dbReference>
<organism evidence="2">
    <name type="scientific">Bifidobacterium fermentum</name>
    <dbReference type="NCBI Taxonomy" id="3059035"/>
    <lineage>
        <taxon>Bacteria</taxon>
        <taxon>Bacillati</taxon>
        <taxon>Actinomycetota</taxon>
        <taxon>Actinomycetes</taxon>
        <taxon>Bifidobacteriales</taxon>
        <taxon>Bifidobacteriaceae</taxon>
        <taxon>Bifidobacterium</taxon>
    </lineage>
</organism>